<dbReference type="PANTHER" id="PTHR43567:SF5">
    <property type="entry name" value="HYPOTHETICAL CYTOSOLIC PROTEIN"/>
    <property type="match status" value="1"/>
</dbReference>
<dbReference type="SUPFAM" id="SSF50475">
    <property type="entry name" value="FMN-binding split barrel"/>
    <property type="match status" value="1"/>
</dbReference>
<dbReference type="GO" id="GO:0016646">
    <property type="term" value="F:oxidoreductase activity, acting on the CH-NH group of donors, NAD or NADP as acceptor"/>
    <property type="evidence" value="ECO:0007669"/>
    <property type="project" value="UniProtKB-ARBA"/>
</dbReference>
<evidence type="ECO:0000313" key="4">
    <source>
        <dbReference type="Proteomes" id="UP000886890"/>
    </source>
</evidence>
<accession>A0A9D2BI10</accession>
<comment type="similarity">
    <text evidence="1">Belongs to the flavoredoxin family.</text>
</comment>
<dbReference type="GO" id="GO:0010181">
    <property type="term" value="F:FMN binding"/>
    <property type="evidence" value="ECO:0007669"/>
    <property type="project" value="InterPro"/>
</dbReference>
<dbReference type="AlphaFoldDB" id="A0A9D2BI10"/>
<name>A0A9D2BI10_9FIRM</name>
<sequence>MKWNKVSVKNLDRNVFRMIGDEWMLITAEKDGKVNTMTASWGAMGIMWGKTVATVYIRPQRYTKEFVDGSDTFTLSFFGGEEKKAMGLLGSVSGKDQPDKIEKSGLHVTEIDGHPAFEEASLVLVCRKLYVQEMKPECFLAQEEIDRWYPEKDFHFMYMAEIVDAYTAEK</sequence>
<gene>
    <name evidence="3" type="ORF">H9734_00225</name>
</gene>
<dbReference type="InterPro" id="IPR002563">
    <property type="entry name" value="Flavin_Rdtase-like_dom"/>
</dbReference>
<dbReference type="Proteomes" id="UP000886890">
    <property type="component" value="Unassembled WGS sequence"/>
</dbReference>
<dbReference type="EMBL" id="DXEK01000003">
    <property type="protein sequence ID" value="HIX76019.1"/>
    <property type="molecule type" value="Genomic_DNA"/>
</dbReference>
<comment type="caution">
    <text evidence="3">The sequence shown here is derived from an EMBL/GenBank/DDBJ whole genome shotgun (WGS) entry which is preliminary data.</text>
</comment>
<dbReference type="InterPro" id="IPR012349">
    <property type="entry name" value="Split_barrel_FMN-bd"/>
</dbReference>
<evidence type="ECO:0000256" key="1">
    <source>
        <dbReference type="ARBA" id="ARBA00038054"/>
    </source>
</evidence>
<reference evidence="3" key="1">
    <citation type="journal article" date="2021" name="PeerJ">
        <title>Extensive microbial diversity within the chicken gut microbiome revealed by metagenomics and culture.</title>
        <authorList>
            <person name="Gilroy R."/>
            <person name="Ravi A."/>
            <person name="Getino M."/>
            <person name="Pursley I."/>
            <person name="Horton D.L."/>
            <person name="Alikhan N.F."/>
            <person name="Baker D."/>
            <person name="Gharbi K."/>
            <person name="Hall N."/>
            <person name="Watson M."/>
            <person name="Adriaenssens E.M."/>
            <person name="Foster-Nyarko E."/>
            <person name="Jarju S."/>
            <person name="Secka A."/>
            <person name="Antonio M."/>
            <person name="Oren A."/>
            <person name="Chaudhuri R.R."/>
            <person name="La Ragione R."/>
            <person name="Hildebrand F."/>
            <person name="Pallen M.J."/>
        </authorList>
    </citation>
    <scope>NUCLEOTIDE SEQUENCE</scope>
    <source>
        <strain evidence="3">CHK183-1962</strain>
    </source>
</reference>
<evidence type="ECO:0000313" key="3">
    <source>
        <dbReference type="EMBL" id="HIX76019.1"/>
    </source>
</evidence>
<dbReference type="Gene3D" id="2.30.110.10">
    <property type="entry name" value="Electron Transport, Fmn-binding Protein, Chain A"/>
    <property type="match status" value="1"/>
</dbReference>
<reference evidence="3" key="2">
    <citation type="submission" date="2021-04" db="EMBL/GenBank/DDBJ databases">
        <authorList>
            <person name="Gilroy R."/>
        </authorList>
    </citation>
    <scope>NUCLEOTIDE SEQUENCE</scope>
    <source>
        <strain evidence="3">CHK183-1962</strain>
    </source>
</reference>
<evidence type="ECO:0000259" key="2">
    <source>
        <dbReference type="Pfam" id="PF01613"/>
    </source>
</evidence>
<protein>
    <submittedName>
        <fullName evidence="3">Flavin reductase</fullName>
    </submittedName>
</protein>
<dbReference type="PANTHER" id="PTHR43567">
    <property type="entry name" value="FLAVOREDOXIN-RELATED-RELATED"/>
    <property type="match status" value="1"/>
</dbReference>
<feature type="domain" description="Flavin reductase like" evidence="2">
    <location>
        <begin position="23"/>
        <end position="169"/>
    </location>
</feature>
<dbReference type="Pfam" id="PF01613">
    <property type="entry name" value="Flavin_Reduct"/>
    <property type="match status" value="1"/>
</dbReference>
<dbReference type="InterPro" id="IPR052174">
    <property type="entry name" value="Flavoredoxin"/>
</dbReference>
<proteinExistence type="inferred from homology"/>
<organism evidence="3 4">
    <name type="scientific">Candidatus Fusicatenibacter merdavium</name>
    <dbReference type="NCBI Taxonomy" id="2838600"/>
    <lineage>
        <taxon>Bacteria</taxon>
        <taxon>Bacillati</taxon>
        <taxon>Bacillota</taxon>
        <taxon>Clostridia</taxon>
        <taxon>Lachnospirales</taxon>
        <taxon>Lachnospiraceae</taxon>
        <taxon>Fusicatenibacter</taxon>
    </lineage>
</organism>